<evidence type="ECO:0000313" key="2">
    <source>
        <dbReference type="EMBL" id="KIT98651.1"/>
    </source>
</evidence>
<dbReference type="AlphaFoldDB" id="A0AA40JP64"/>
<feature type="region of interest" description="Disordered" evidence="1">
    <location>
        <begin position="106"/>
        <end position="125"/>
    </location>
</feature>
<protein>
    <submittedName>
        <fullName evidence="2">Uncharacterized protein</fullName>
    </submittedName>
</protein>
<evidence type="ECO:0000256" key="1">
    <source>
        <dbReference type="SAM" id="MobiDB-lite"/>
    </source>
</evidence>
<feature type="non-terminal residue" evidence="2">
    <location>
        <position position="125"/>
    </location>
</feature>
<organism evidence="2 3">
    <name type="scientific">Staphylococcus aureus</name>
    <dbReference type="NCBI Taxonomy" id="1280"/>
    <lineage>
        <taxon>Bacteria</taxon>
        <taxon>Bacillati</taxon>
        <taxon>Bacillota</taxon>
        <taxon>Bacilli</taxon>
        <taxon>Bacillales</taxon>
        <taxon>Staphylococcaceae</taxon>
        <taxon>Staphylococcus</taxon>
    </lineage>
</organism>
<name>A0AA40JP64_STAAU</name>
<dbReference type="EMBL" id="JXIG01000609">
    <property type="protein sequence ID" value="KIT98651.1"/>
    <property type="molecule type" value="Genomic_DNA"/>
</dbReference>
<comment type="caution">
    <text evidence="2">The sequence shown here is derived from an EMBL/GenBank/DDBJ whole genome shotgun (WGS) entry which is preliminary data.</text>
</comment>
<proteinExistence type="predicted"/>
<accession>A0AA40JP64</accession>
<reference evidence="2 3" key="1">
    <citation type="submission" date="2015-01" db="EMBL/GenBank/DDBJ databases">
        <title>Characterization of Swiss Staphylococcus aureus strains involved in food poisoning.</title>
        <authorList>
            <person name="Crovadore J."/>
            <person name="Chablais R."/>
            <person name="Tonacini J."/>
            <person name="Schnyder B."/>
            <person name="Lefort F."/>
        </authorList>
    </citation>
    <scope>NUCLEOTIDE SEQUENCE [LARGE SCALE GENOMIC DNA]</scope>
    <source>
        <strain evidence="2 3">SA-120</strain>
    </source>
</reference>
<dbReference type="Proteomes" id="UP000032274">
    <property type="component" value="Unassembled WGS sequence"/>
</dbReference>
<sequence>MPGGMPPGTLAGDLGGGLPAQFRVRPDVVVIVLPGGEHEPGMGQRREQRLVEAFVPQAPVEALDEAVLHRLARRDVMPLDLTFLRPAQDGRRGQFGSVIADHRVRLAAQPDQPRQFPGDPRARQR</sequence>
<evidence type="ECO:0000313" key="3">
    <source>
        <dbReference type="Proteomes" id="UP000032274"/>
    </source>
</evidence>
<gene>
    <name evidence="2" type="ORF">QU38_02935</name>
</gene>